<dbReference type="InterPro" id="IPR036390">
    <property type="entry name" value="WH_DNA-bd_sf"/>
</dbReference>
<dbReference type="SUPFAM" id="SSF46785">
    <property type="entry name" value="Winged helix' DNA-binding domain"/>
    <property type="match status" value="1"/>
</dbReference>
<dbReference type="Pfam" id="PF12802">
    <property type="entry name" value="MarR_2"/>
    <property type="match status" value="1"/>
</dbReference>
<dbReference type="PANTHER" id="PTHR33164:SF43">
    <property type="entry name" value="HTH-TYPE TRANSCRIPTIONAL REPRESSOR YETL"/>
    <property type="match status" value="1"/>
</dbReference>
<dbReference type="InterPro" id="IPR036388">
    <property type="entry name" value="WH-like_DNA-bd_sf"/>
</dbReference>
<dbReference type="InterPro" id="IPR039422">
    <property type="entry name" value="MarR/SlyA-like"/>
</dbReference>
<dbReference type="EMBL" id="CP080389">
    <property type="protein sequence ID" value="WHO11633.1"/>
    <property type="molecule type" value="Genomic_DNA"/>
</dbReference>
<proteinExistence type="predicted"/>
<geneLocation type="plasmid" evidence="2 3">
    <name>pO132a</name>
</geneLocation>
<evidence type="ECO:0000313" key="3">
    <source>
        <dbReference type="Proteomes" id="UP001225611"/>
    </source>
</evidence>
<dbReference type="InterPro" id="IPR000835">
    <property type="entry name" value="HTH_MarR-typ"/>
</dbReference>
<dbReference type="PANTHER" id="PTHR33164">
    <property type="entry name" value="TRANSCRIPTIONAL REGULATOR, MARR FAMILY"/>
    <property type="match status" value="1"/>
</dbReference>
<sequence length="164" mass="18430">MSRDKNQITTYAFLAFWLHRLSAEVIKRFESALSVYGVTVAQWNILLLLNSHDSNSPRTISDLAGVDAGAVSRTIDRLCSKGLVERIYDQEDGRSVRIALTPAGQALIEPTLKIAIEQDLYWTQQMKNITREELADLFQNLLASDVLKEKLVPSKIISRDSRPG</sequence>
<keyword evidence="2" id="KW-0614">Plasmid</keyword>
<dbReference type="SMART" id="SM00347">
    <property type="entry name" value="HTH_MARR"/>
    <property type="match status" value="1"/>
</dbReference>
<keyword evidence="3" id="KW-1185">Reference proteome</keyword>
<reference evidence="2 3" key="1">
    <citation type="journal article" date="2023" name="Syst. Appl. Microbiol.">
        <title>Agrobacterium cucumeris sp. nov. isolated from crazy roots on cucumber (Cucumis sativus).</title>
        <authorList>
            <person name="Warabieda M."/>
            <person name="Kuzmanovic N."/>
            <person name="Trzcinski P."/>
            <person name="Pulawska J."/>
        </authorList>
    </citation>
    <scope>NUCLEOTIDE SEQUENCE [LARGE SCALE GENOMIC DNA]</scope>
    <source>
        <strain evidence="2 3">O132</strain>
    </source>
</reference>
<dbReference type="Proteomes" id="UP001225611">
    <property type="component" value="Plasmid pO132a"/>
</dbReference>
<name>A0ABY8RVE9_9HYPH</name>
<organism evidence="2 3">
    <name type="scientific">Agrobacterium cucumeris</name>
    <dbReference type="NCBI Taxonomy" id="2862866"/>
    <lineage>
        <taxon>Bacteria</taxon>
        <taxon>Pseudomonadati</taxon>
        <taxon>Pseudomonadota</taxon>
        <taxon>Alphaproteobacteria</taxon>
        <taxon>Hyphomicrobiales</taxon>
        <taxon>Rhizobiaceae</taxon>
        <taxon>Rhizobium/Agrobacterium group</taxon>
        <taxon>Agrobacterium</taxon>
    </lineage>
</organism>
<dbReference type="Gene3D" id="1.10.10.10">
    <property type="entry name" value="Winged helix-like DNA-binding domain superfamily/Winged helix DNA-binding domain"/>
    <property type="match status" value="1"/>
</dbReference>
<feature type="domain" description="HTH marR-type" evidence="1">
    <location>
        <begin position="11"/>
        <end position="143"/>
    </location>
</feature>
<dbReference type="PRINTS" id="PR00598">
    <property type="entry name" value="HTHMARR"/>
</dbReference>
<protein>
    <submittedName>
        <fullName evidence="2">MarR family transcriptional regulator</fullName>
    </submittedName>
</protein>
<accession>A0ABY8RVE9</accession>
<evidence type="ECO:0000259" key="1">
    <source>
        <dbReference type="PROSITE" id="PS50995"/>
    </source>
</evidence>
<evidence type="ECO:0000313" key="2">
    <source>
        <dbReference type="EMBL" id="WHO11633.1"/>
    </source>
</evidence>
<dbReference type="RefSeq" id="WP_269704267.1">
    <property type="nucleotide sequence ID" value="NZ_CP080389.1"/>
</dbReference>
<dbReference type="PROSITE" id="PS50995">
    <property type="entry name" value="HTH_MARR_2"/>
    <property type="match status" value="1"/>
</dbReference>
<gene>
    <name evidence="2" type="ORF">KZ699_24780</name>
</gene>